<keyword evidence="10" id="KW-1185">Reference proteome</keyword>
<reference evidence="9 10" key="1">
    <citation type="submission" date="2017-03" db="EMBL/GenBank/DDBJ databases">
        <title>Draft Genome sequence of Marispirochaeta sp. strain JC444.</title>
        <authorList>
            <person name="Shivani Y."/>
            <person name="Subhash Y."/>
            <person name="Sasikala C."/>
            <person name="Ramana C."/>
        </authorList>
    </citation>
    <scope>NUCLEOTIDE SEQUENCE [LARGE SCALE GENOMIC DNA]</scope>
    <source>
        <strain evidence="9 10">JC444</strain>
    </source>
</reference>
<keyword evidence="4 7" id="KW-0812">Transmembrane</keyword>
<dbReference type="InterPro" id="IPR049177">
    <property type="entry name" value="MgtC_SapB_SrpB_YhiD_N"/>
</dbReference>
<dbReference type="EMBL" id="MWQY01000008">
    <property type="protein sequence ID" value="ORC35692.1"/>
    <property type="molecule type" value="Genomic_DNA"/>
</dbReference>
<comment type="similarity">
    <text evidence="2">Belongs to the MgtC/SapB family.</text>
</comment>
<protein>
    <recommendedName>
        <fullName evidence="8">MgtC/SapB/SrpB/YhiD N-terminal domain-containing protein</fullName>
    </recommendedName>
</protein>
<evidence type="ECO:0000256" key="7">
    <source>
        <dbReference type="SAM" id="Phobius"/>
    </source>
</evidence>
<evidence type="ECO:0000256" key="5">
    <source>
        <dbReference type="ARBA" id="ARBA00022989"/>
    </source>
</evidence>
<dbReference type="InterPro" id="IPR003416">
    <property type="entry name" value="MgtC/SapB/SrpB/YhiD_fam"/>
</dbReference>
<name>A0A1Y1RYS6_9SPIO</name>
<evidence type="ECO:0000256" key="4">
    <source>
        <dbReference type="ARBA" id="ARBA00022692"/>
    </source>
</evidence>
<evidence type="ECO:0000256" key="1">
    <source>
        <dbReference type="ARBA" id="ARBA00004651"/>
    </source>
</evidence>
<keyword evidence="5 7" id="KW-1133">Transmembrane helix</keyword>
<evidence type="ECO:0000256" key="3">
    <source>
        <dbReference type="ARBA" id="ARBA00022475"/>
    </source>
</evidence>
<evidence type="ECO:0000259" key="8">
    <source>
        <dbReference type="Pfam" id="PF02308"/>
    </source>
</evidence>
<evidence type="ECO:0000313" key="10">
    <source>
        <dbReference type="Proteomes" id="UP000192343"/>
    </source>
</evidence>
<dbReference type="Proteomes" id="UP000192343">
    <property type="component" value="Unassembled WGS sequence"/>
</dbReference>
<dbReference type="Pfam" id="PF02308">
    <property type="entry name" value="MgtC"/>
    <property type="match status" value="1"/>
</dbReference>
<feature type="transmembrane region" description="Helical" evidence="7">
    <location>
        <begin position="70"/>
        <end position="88"/>
    </location>
</feature>
<dbReference type="STRING" id="1963862.B4O97_08600"/>
<feature type="transmembrane region" description="Helical" evidence="7">
    <location>
        <begin position="12"/>
        <end position="32"/>
    </location>
</feature>
<dbReference type="PANTHER" id="PTHR33778">
    <property type="entry name" value="PROTEIN MGTC"/>
    <property type="match status" value="1"/>
</dbReference>
<dbReference type="GO" id="GO:0005886">
    <property type="term" value="C:plasma membrane"/>
    <property type="evidence" value="ECO:0007669"/>
    <property type="project" value="UniProtKB-SubCell"/>
</dbReference>
<comment type="caution">
    <text evidence="9">The sequence shown here is derived from an EMBL/GenBank/DDBJ whole genome shotgun (WGS) entry which is preliminary data.</text>
</comment>
<proteinExistence type="inferred from homology"/>
<evidence type="ECO:0000313" key="9">
    <source>
        <dbReference type="EMBL" id="ORC35692.1"/>
    </source>
</evidence>
<dbReference type="AlphaFoldDB" id="A0A1Y1RYS6"/>
<organism evidence="9 10">
    <name type="scientific">Marispirochaeta aestuarii</name>
    <dbReference type="NCBI Taxonomy" id="1963862"/>
    <lineage>
        <taxon>Bacteria</taxon>
        <taxon>Pseudomonadati</taxon>
        <taxon>Spirochaetota</taxon>
        <taxon>Spirochaetia</taxon>
        <taxon>Spirochaetales</taxon>
        <taxon>Spirochaetaceae</taxon>
        <taxon>Marispirochaeta</taxon>
    </lineage>
</organism>
<dbReference type="PRINTS" id="PR01837">
    <property type="entry name" value="MGTCSAPBPROT"/>
</dbReference>
<keyword evidence="6 7" id="KW-0472">Membrane</keyword>
<feature type="transmembrane region" description="Helical" evidence="7">
    <location>
        <begin position="95"/>
        <end position="112"/>
    </location>
</feature>
<evidence type="ECO:0000256" key="2">
    <source>
        <dbReference type="ARBA" id="ARBA00009298"/>
    </source>
</evidence>
<dbReference type="PANTHER" id="PTHR33778:SF1">
    <property type="entry name" value="MAGNESIUM TRANSPORTER YHID-RELATED"/>
    <property type="match status" value="1"/>
</dbReference>
<evidence type="ECO:0000256" key="6">
    <source>
        <dbReference type="ARBA" id="ARBA00023136"/>
    </source>
</evidence>
<dbReference type="OrthoDB" id="9811198at2"/>
<sequence>MWNVILSQELTLPVIAVRLVLSFIAGGIIGAERERRTTPAGLRTHILICTGATLLMLVSIHIGSGSGDPGRIAAQVVSGIGFLGAGAIMRFGATVQGLTSAASIWAIAALGLSIGAGYFFAAGIFTLLLLIALIILDWIEKRYMPHRALRAIYIVQKGQNFNIDPYRKTLEKYNIELKHFEISFSKDKMQTTLKLVARVPLNLNLAAMAEEISARKRLIKFRINQDL</sequence>
<feature type="transmembrane region" description="Helical" evidence="7">
    <location>
        <begin position="44"/>
        <end position="64"/>
    </location>
</feature>
<dbReference type="RefSeq" id="WP_083050034.1">
    <property type="nucleotide sequence ID" value="NZ_MWQY01000008.1"/>
</dbReference>
<keyword evidence="3" id="KW-1003">Cell membrane</keyword>
<accession>A0A1Y1RYS6</accession>
<comment type="subcellular location">
    <subcellularLocation>
        <location evidence="1">Cell membrane</location>
        <topology evidence="1">Multi-pass membrane protein</topology>
    </subcellularLocation>
</comment>
<feature type="domain" description="MgtC/SapB/SrpB/YhiD N-terminal" evidence="8">
    <location>
        <begin position="19"/>
        <end position="141"/>
    </location>
</feature>
<gene>
    <name evidence="9" type="ORF">B4O97_08600</name>
</gene>